<dbReference type="AlphaFoldDB" id="A0A645BV09"/>
<proteinExistence type="predicted"/>
<comment type="caution">
    <text evidence="1">The sequence shown here is derived from an EMBL/GenBank/DDBJ whole genome shotgun (WGS) entry which is preliminary data.</text>
</comment>
<gene>
    <name evidence="1" type="ORF">SDC9_116036</name>
</gene>
<reference evidence="1" key="1">
    <citation type="submission" date="2019-08" db="EMBL/GenBank/DDBJ databases">
        <authorList>
            <person name="Kucharzyk K."/>
            <person name="Murdoch R.W."/>
            <person name="Higgins S."/>
            <person name="Loffler F."/>
        </authorList>
    </citation>
    <scope>NUCLEOTIDE SEQUENCE</scope>
</reference>
<sequence length="32" mass="3858">MSFSYHKQSKTPDDDRTVNEHFYDYLGRCADM</sequence>
<accession>A0A645BV09</accession>
<evidence type="ECO:0000313" key="1">
    <source>
        <dbReference type="EMBL" id="MPM69092.1"/>
    </source>
</evidence>
<name>A0A645BV09_9ZZZZ</name>
<protein>
    <submittedName>
        <fullName evidence="1">Uncharacterized protein</fullName>
    </submittedName>
</protein>
<dbReference type="EMBL" id="VSSQ01022644">
    <property type="protein sequence ID" value="MPM69092.1"/>
    <property type="molecule type" value="Genomic_DNA"/>
</dbReference>
<organism evidence="1">
    <name type="scientific">bioreactor metagenome</name>
    <dbReference type="NCBI Taxonomy" id="1076179"/>
    <lineage>
        <taxon>unclassified sequences</taxon>
        <taxon>metagenomes</taxon>
        <taxon>ecological metagenomes</taxon>
    </lineage>
</organism>